<feature type="compositionally biased region" description="Polar residues" evidence="1">
    <location>
        <begin position="48"/>
        <end position="68"/>
    </location>
</feature>
<feature type="domain" description="Vacuolar import/degradation Vid27 C-terminal" evidence="2">
    <location>
        <begin position="373"/>
        <end position="536"/>
    </location>
</feature>
<reference evidence="3" key="1">
    <citation type="submission" date="2017-08" db="EMBL/GenBank/DDBJ databases">
        <authorList>
            <person name="Polle J.E."/>
            <person name="Barry K."/>
            <person name="Cushman J."/>
            <person name="Schmutz J."/>
            <person name="Tran D."/>
            <person name="Hathwaick L.T."/>
            <person name="Yim W.C."/>
            <person name="Jenkins J."/>
            <person name="Mckie-Krisberg Z.M."/>
            <person name="Prochnik S."/>
            <person name="Lindquist E."/>
            <person name="Dockter R.B."/>
            <person name="Adam C."/>
            <person name="Molina H."/>
            <person name="Bunkerborg J."/>
            <person name="Jin E."/>
            <person name="Buchheim M."/>
            <person name="Magnuson J."/>
        </authorList>
    </citation>
    <scope>NUCLEOTIDE SEQUENCE</scope>
    <source>
        <strain evidence="3">CCAP 19/18</strain>
    </source>
</reference>
<evidence type="ECO:0000256" key="1">
    <source>
        <dbReference type="SAM" id="MobiDB-lite"/>
    </source>
</evidence>
<dbReference type="Pfam" id="PF08553">
    <property type="entry name" value="VID27"/>
    <property type="match status" value="2"/>
</dbReference>
<dbReference type="PANTHER" id="PTHR31913:SF0">
    <property type="entry name" value="VACUOLAR IMPORT AND DEGRADATION PROTEIN 27"/>
    <property type="match status" value="1"/>
</dbReference>
<dbReference type="InterPro" id="IPR013863">
    <property type="entry name" value="VID27_C"/>
</dbReference>
<protein>
    <submittedName>
        <fullName evidence="3">VID27 cytoplasmic protein-domain-containing protein</fullName>
    </submittedName>
</protein>
<dbReference type="SUPFAM" id="SSF50969">
    <property type="entry name" value="YVTN repeat-like/Quinoprotein amine dehydrogenase"/>
    <property type="match status" value="1"/>
</dbReference>
<comment type="caution">
    <text evidence="3">The sequence shown here is derived from an EMBL/GenBank/DDBJ whole genome shotgun (WGS) entry which is preliminary data.</text>
</comment>
<evidence type="ECO:0000313" key="4">
    <source>
        <dbReference type="Proteomes" id="UP000815325"/>
    </source>
</evidence>
<dbReference type="InterPro" id="IPR040458">
    <property type="entry name" value="Vid27"/>
</dbReference>
<dbReference type="PANTHER" id="PTHR31913">
    <property type="entry name" value="VACUOLAR IMPORT AND DEGRADATION PROTEIN 27"/>
    <property type="match status" value="1"/>
</dbReference>
<dbReference type="InterPro" id="IPR011044">
    <property type="entry name" value="Quino_amine_DH_bsu"/>
</dbReference>
<evidence type="ECO:0000259" key="2">
    <source>
        <dbReference type="Pfam" id="PF08553"/>
    </source>
</evidence>
<dbReference type="EMBL" id="MU069752">
    <property type="protein sequence ID" value="KAF5834499.1"/>
    <property type="molecule type" value="Genomic_DNA"/>
</dbReference>
<feature type="domain" description="Vacuolar import/degradation Vid27 C-terminal" evidence="2">
    <location>
        <begin position="79"/>
        <end position="158"/>
    </location>
</feature>
<gene>
    <name evidence="3" type="ORF">DUNSADRAFT_8792</name>
</gene>
<dbReference type="Proteomes" id="UP000815325">
    <property type="component" value="Unassembled WGS sequence"/>
</dbReference>
<sequence>MFYNMYGVENDEEARSKVLGEDYAGVFFTTDAAARVEGGVEDKNISFSLTPNKGTPMTTGRTTRSGAVSGTPAHGGSSFLTPSRVMLTNAESQMNLLTPDAPNNLYQADIEAQKIVTTWNFNKDGADIPMRDIHHDTKSAGLEQRSTFLGLDNNRLCRGSKVLGTGNLNFAKGSKKFKLVNSSDTGPILVQNIAPDVCNIFSVHKLCSQLAGVMLRMGLGLANPPQWMRGWACYNASKLMACMAYKLMASALLLMLGVEYHERMQGWARYMLQADGLHPDGLSVVVDAGLHPAPLFHCACPFGRALSCPKYIRSFDAAHAIVDSSTLYPDALLCSSCSFWSFPFLPHDGQVRLYSNKSLQKANTSAPGRGLLMLSVVQADGKVRLYSNKSLQKANTSIPGLGAPITAIDITYDGKWVLATTDKYLMVVKTTFTTDKGEEGNAFTKPMGSRGSVPHLLRLKPEDMAHTGSGKFTKGKFTWITEAGQTERYIVANCGNHSVVWNFNRVKGSGTNSLSYGGLPTSMDYVLQKKDEEVVDAAFLHSRYCTSTTKTPSRLSHARDAGSALVVATPHHLSLHGDDDDSD</sequence>
<organism evidence="3 4">
    <name type="scientific">Dunaliella salina</name>
    <name type="common">Green alga</name>
    <name type="synonym">Protococcus salinus</name>
    <dbReference type="NCBI Taxonomy" id="3046"/>
    <lineage>
        <taxon>Eukaryota</taxon>
        <taxon>Viridiplantae</taxon>
        <taxon>Chlorophyta</taxon>
        <taxon>core chlorophytes</taxon>
        <taxon>Chlorophyceae</taxon>
        <taxon>CS clade</taxon>
        <taxon>Chlamydomonadales</taxon>
        <taxon>Dunaliellaceae</taxon>
        <taxon>Dunaliella</taxon>
    </lineage>
</organism>
<name>A0ABQ7GIQ5_DUNSA</name>
<feature type="region of interest" description="Disordered" evidence="1">
    <location>
        <begin position="48"/>
        <end position="79"/>
    </location>
</feature>
<evidence type="ECO:0000313" key="3">
    <source>
        <dbReference type="EMBL" id="KAF5834499.1"/>
    </source>
</evidence>
<accession>A0ABQ7GIQ5</accession>
<proteinExistence type="predicted"/>
<keyword evidence="4" id="KW-1185">Reference proteome</keyword>